<keyword evidence="3 8" id="KW-0812">Transmembrane</keyword>
<proteinExistence type="predicted"/>
<evidence type="ECO:0000256" key="8">
    <source>
        <dbReference type="SAM" id="Phobius"/>
    </source>
</evidence>
<evidence type="ECO:0000256" key="6">
    <source>
        <dbReference type="ARBA" id="ARBA00023136"/>
    </source>
</evidence>
<evidence type="ECO:0000256" key="1">
    <source>
        <dbReference type="ARBA" id="ARBA00004141"/>
    </source>
</evidence>
<feature type="transmembrane region" description="Helical" evidence="8">
    <location>
        <begin position="360"/>
        <end position="378"/>
    </location>
</feature>
<dbReference type="Gene3D" id="3.30.70.1450">
    <property type="entry name" value="Regulator of K+ conductance, C-terminal domain"/>
    <property type="match status" value="1"/>
</dbReference>
<evidence type="ECO:0000256" key="2">
    <source>
        <dbReference type="ARBA" id="ARBA00022448"/>
    </source>
</evidence>
<evidence type="ECO:0000313" key="10">
    <source>
        <dbReference type="EMBL" id="BCK00095.1"/>
    </source>
</evidence>
<comment type="subcellular location">
    <subcellularLocation>
        <location evidence="1">Membrane</location>
        <topology evidence="1">Multi-pass membrane protein</topology>
    </subcellularLocation>
</comment>
<dbReference type="GO" id="GO:0016787">
    <property type="term" value="F:hydrolase activity"/>
    <property type="evidence" value="ECO:0007669"/>
    <property type="project" value="UniProtKB-KW"/>
</dbReference>
<keyword evidence="5" id="KW-0406">Ion transport</keyword>
<dbReference type="PRINTS" id="PR00762">
    <property type="entry name" value="CLCHANNEL"/>
</dbReference>
<evidence type="ECO:0000256" key="7">
    <source>
        <dbReference type="ARBA" id="ARBA00023214"/>
    </source>
</evidence>
<dbReference type="InterPro" id="IPR036721">
    <property type="entry name" value="RCK_C_sf"/>
</dbReference>
<feature type="transmembrane region" description="Helical" evidence="8">
    <location>
        <begin position="384"/>
        <end position="407"/>
    </location>
</feature>
<dbReference type="Pfam" id="PF02080">
    <property type="entry name" value="TrkA_C"/>
    <property type="match status" value="1"/>
</dbReference>
<organism evidence="10 11">
    <name type="scientific">Anaerocolumna chitinilytica</name>
    <dbReference type="NCBI Taxonomy" id="1727145"/>
    <lineage>
        <taxon>Bacteria</taxon>
        <taxon>Bacillati</taxon>
        <taxon>Bacillota</taxon>
        <taxon>Clostridia</taxon>
        <taxon>Lachnospirales</taxon>
        <taxon>Lachnospiraceae</taxon>
        <taxon>Anaerocolumna</taxon>
    </lineage>
</organism>
<dbReference type="GO" id="GO:0008324">
    <property type="term" value="F:monoatomic cation transmembrane transporter activity"/>
    <property type="evidence" value="ECO:0007669"/>
    <property type="project" value="InterPro"/>
</dbReference>
<feature type="transmembrane region" description="Helical" evidence="8">
    <location>
        <begin position="62"/>
        <end position="81"/>
    </location>
</feature>
<dbReference type="InterPro" id="IPR006037">
    <property type="entry name" value="RCK_C"/>
</dbReference>
<dbReference type="EMBL" id="AP023368">
    <property type="protein sequence ID" value="BCK00095.1"/>
    <property type="molecule type" value="Genomic_DNA"/>
</dbReference>
<dbReference type="GO" id="GO:0006813">
    <property type="term" value="P:potassium ion transport"/>
    <property type="evidence" value="ECO:0007669"/>
    <property type="project" value="InterPro"/>
</dbReference>
<feature type="transmembrane region" description="Helical" evidence="8">
    <location>
        <begin position="304"/>
        <end position="324"/>
    </location>
</feature>
<feature type="transmembrane region" description="Helical" evidence="8">
    <location>
        <begin position="20"/>
        <end position="42"/>
    </location>
</feature>
<feature type="transmembrane region" description="Helical" evidence="8">
    <location>
        <begin position="232"/>
        <end position="250"/>
    </location>
</feature>
<dbReference type="SUPFAM" id="SSF81340">
    <property type="entry name" value="Clc chloride channel"/>
    <property type="match status" value="1"/>
</dbReference>
<keyword evidence="6 8" id="KW-0472">Membrane</keyword>
<dbReference type="InterPro" id="IPR001807">
    <property type="entry name" value="ClC"/>
</dbReference>
<keyword evidence="4 8" id="KW-1133">Transmembrane helix</keyword>
<evidence type="ECO:0000256" key="5">
    <source>
        <dbReference type="ARBA" id="ARBA00023065"/>
    </source>
</evidence>
<keyword evidence="7" id="KW-0868">Chloride</keyword>
<feature type="domain" description="RCK C-terminal" evidence="9">
    <location>
        <begin position="434"/>
        <end position="515"/>
    </location>
</feature>
<protein>
    <submittedName>
        <fullName evidence="10">Hydrolase acting on acid anhydrides in phosphorous-containing anhydrides</fullName>
    </submittedName>
</protein>
<dbReference type="RefSeq" id="WP_197979804.1">
    <property type="nucleotide sequence ID" value="NZ_AP023368.1"/>
</dbReference>
<feature type="transmembrane region" description="Helical" evidence="8">
    <location>
        <begin position="330"/>
        <end position="348"/>
    </location>
</feature>
<keyword evidence="10" id="KW-0378">Hydrolase</keyword>
<reference evidence="10 11" key="2">
    <citation type="submission" date="2020-08" db="EMBL/GenBank/DDBJ databases">
        <authorList>
            <person name="Ueki A."/>
            <person name="Tonouchi A."/>
        </authorList>
    </citation>
    <scope>NUCLEOTIDE SEQUENCE [LARGE SCALE GENOMIC DNA]</scope>
    <source>
        <strain evidence="10 11">CTTW</strain>
    </source>
</reference>
<dbReference type="PANTHER" id="PTHR45711">
    <property type="entry name" value="CHLORIDE CHANNEL PROTEIN"/>
    <property type="match status" value="1"/>
</dbReference>
<keyword evidence="2" id="KW-0813">Transport</keyword>
<dbReference type="CDD" id="cd01031">
    <property type="entry name" value="EriC"/>
    <property type="match status" value="1"/>
</dbReference>
<reference evidence="10 11" key="1">
    <citation type="submission" date="2020-08" db="EMBL/GenBank/DDBJ databases">
        <title>Draft genome sequencing of an Anaerocolumna strain isolated from anoxic soil subjected to BSD treatment.</title>
        <authorList>
            <person name="Uek A."/>
            <person name="Tonouchi A."/>
        </authorList>
    </citation>
    <scope>NUCLEOTIDE SEQUENCE [LARGE SCALE GENOMIC DNA]</scope>
    <source>
        <strain evidence="10 11">CTTW</strain>
    </source>
</reference>
<name>A0A7I8DS20_9FIRM</name>
<evidence type="ECO:0000256" key="3">
    <source>
        <dbReference type="ARBA" id="ARBA00022692"/>
    </source>
</evidence>
<evidence type="ECO:0000256" key="4">
    <source>
        <dbReference type="ARBA" id="ARBA00022989"/>
    </source>
</evidence>
<sequence>MKKTNNYSQAVREYSRQMSIIIKSMIAGLLAGLISSAYRFLLLKAEFASFSAYHFIRNHLQLIPFLFILLAGLGLLTMLLVKRYPLISGSGIPQVKGIISGYITQNWLSTLIGKFAGGILAILAGLSLGREGPSIQLGASVAEGLADKFSETKFEKKILIASGAGAGLAAAFNAPLAGALFALEEIYKYFSPIVCLSALASAVVADYVSKLIFGTAPVFLFGQFADIPLKSYWILLLLGILLGIFGFFYNKSILLSQKLYKKGQKLIGRYILLLPFLLAGILGLTFPFVCGGGHVLINKINFKSGLLFLLFALVLKFLFSVISFGSGAPGGIFFPFLVMGALAGGITAKISIQYLGLPENVFYTLVTLSMCGFFSAIVRAPITGIILLAEMTGSVTTLLPLTVVSVISYMTADMLKSAPIYDSLLHSLIHNIGSEYMRMDVNSKVTFESIIHHGSPAADKKIKELGMPDNCLLIAVKRENQEFIPNGSTILKEGDLLVLLTDVKEEATIRNSISDLTESSVLT</sequence>
<dbReference type="PROSITE" id="PS51202">
    <property type="entry name" value="RCK_C"/>
    <property type="match status" value="1"/>
</dbReference>
<dbReference type="Gene3D" id="1.10.3080.10">
    <property type="entry name" value="Clc chloride channel"/>
    <property type="match status" value="1"/>
</dbReference>
<feature type="transmembrane region" description="Helical" evidence="8">
    <location>
        <begin position="270"/>
        <end position="297"/>
    </location>
</feature>
<dbReference type="Pfam" id="PF00654">
    <property type="entry name" value="Voltage_CLC"/>
    <property type="match status" value="1"/>
</dbReference>
<dbReference type="AlphaFoldDB" id="A0A7I8DS20"/>
<dbReference type="GO" id="GO:0005247">
    <property type="term" value="F:voltage-gated chloride channel activity"/>
    <property type="evidence" value="ECO:0007669"/>
    <property type="project" value="TreeGrafter"/>
</dbReference>
<dbReference type="GO" id="GO:0005886">
    <property type="term" value="C:plasma membrane"/>
    <property type="evidence" value="ECO:0007669"/>
    <property type="project" value="TreeGrafter"/>
</dbReference>
<dbReference type="InterPro" id="IPR014743">
    <property type="entry name" value="Cl-channel_core"/>
</dbReference>
<dbReference type="SUPFAM" id="SSF116726">
    <property type="entry name" value="TrkA C-terminal domain-like"/>
    <property type="match status" value="1"/>
</dbReference>
<evidence type="ECO:0000313" key="11">
    <source>
        <dbReference type="Proteomes" id="UP000515703"/>
    </source>
</evidence>
<dbReference type="KEGG" id="acht:bsdcttw_31350"/>
<feature type="transmembrane region" description="Helical" evidence="8">
    <location>
        <begin position="189"/>
        <end position="220"/>
    </location>
</feature>
<dbReference type="Proteomes" id="UP000515703">
    <property type="component" value="Chromosome"/>
</dbReference>
<evidence type="ECO:0000259" key="9">
    <source>
        <dbReference type="PROSITE" id="PS51202"/>
    </source>
</evidence>
<feature type="transmembrane region" description="Helical" evidence="8">
    <location>
        <begin position="158"/>
        <end position="183"/>
    </location>
</feature>
<accession>A0A7I8DS20</accession>
<dbReference type="PANTHER" id="PTHR45711:SF6">
    <property type="entry name" value="CHLORIDE CHANNEL PROTEIN"/>
    <property type="match status" value="1"/>
</dbReference>
<gene>
    <name evidence="10" type="primary">yrbD</name>
    <name evidence="10" type="ORF">bsdcttw_31350</name>
</gene>
<keyword evidence="11" id="KW-1185">Reference proteome</keyword>